<dbReference type="CDD" id="cd08422">
    <property type="entry name" value="PBP2_CrgA_like"/>
    <property type="match status" value="1"/>
</dbReference>
<dbReference type="InterPro" id="IPR000847">
    <property type="entry name" value="LysR_HTH_N"/>
</dbReference>
<dbReference type="Gene3D" id="1.10.10.10">
    <property type="entry name" value="Winged helix-like DNA-binding domain superfamily/Winged helix DNA-binding domain"/>
    <property type="match status" value="1"/>
</dbReference>
<dbReference type="Pfam" id="PF03466">
    <property type="entry name" value="LysR_substrate"/>
    <property type="match status" value="1"/>
</dbReference>
<dbReference type="OrthoDB" id="9812435at2"/>
<evidence type="ECO:0000313" key="6">
    <source>
        <dbReference type="EMBL" id="PTQ12847.1"/>
    </source>
</evidence>
<keyword evidence="4" id="KW-0804">Transcription</keyword>
<evidence type="ECO:0000256" key="1">
    <source>
        <dbReference type="ARBA" id="ARBA00009437"/>
    </source>
</evidence>
<evidence type="ECO:0000259" key="5">
    <source>
        <dbReference type="PROSITE" id="PS50931"/>
    </source>
</evidence>
<dbReference type="PANTHER" id="PTHR30537:SF5">
    <property type="entry name" value="HTH-TYPE TRANSCRIPTIONAL ACTIVATOR TTDR-RELATED"/>
    <property type="match status" value="1"/>
</dbReference>
<dbReference type="GO" id="GO:0043565">
    <property type="term" value="F:sequence-specific DNA binding"/>
    <property type="evidence" value="ECO:0007669"/>
    <property type="project" value="TreeGrafter"/>
</dbReference>
<dbReference type="PANTHER" id="PTHR30537">
    <property type="entry name" value="HTH-TYPE TRANSCRIPTIONAL REGULATOR"/>
    <property type="match status" value="1"/>
</dbReference>
<dbReference type="Gene3D" id="3.40.190.290">
    <property type="match status" value="1"/>
</dbReference>
<comment type="caution">
    <text evidence="6">The sequence shown here is derived from an EMBL/GenBank/DDBJ whole genome shotgun (WGS) entry which is preliminary data.</text>
</comment>
<dbReference type="InterPro" id="IPR005119">
    <property type="entry name" value="LysR_subst-bd"/>
</dbReference>
<dbReference type="EMBL" id="NWBU01000004">
    <property type="protein sequence ID" value="PTQ12847.1"/>
    <property type="molecule type" value="Genomic_DNA"/>
</dbReference>
<dbReference type="PROSITE" id="PS50931">
    <property type="entry name" value="HTH_LYSR"/>
    <property type="match status" value="1"/>
</dbReference>
<evidence type="ECO:0000256" key="2">
    <source>
        <dbReference type="ARBA" id="ARBA00023015"/>
    </source>
</evidence>
<accession>A0A2T5G129</accession>
<reference evidence="6 7" key="1">
    <citation type="submission" date="2017-09" db="EMBL/GenBank/DDBJ databases">
        <title>Sphingomonas panjinensis sp.nov., isolated from oil-contaminated soil.</title>
        <authorList>
            <person name="Wang L."/>
            <person name="Chen L."/>
        </authorList>
    </citation>
    <scope>NUCLEOTIDE SEQUENCE [LARGE SCALE GENOMIC DNA]</scope>
    <source>
        <strain evidence="6 7">FW-11</strain>
    </source>
</reference>
<gene>
    <name evidence="6" type="ORF">CLG96_01485</name>
</gene>
<dbReference type="InterPro" id="IPR036390">
    <property type="entry name" value="WH_DNA-bd_sf"/>
</dbReference>
<dbReference type="RefSeq" id="WP_107966084.1">
    <property type="nucleotide sequence ID" value="NZ_NWBU01000004.1"/>
</dbReference>
<feature type="domain" description="HTH lysR-type" evidence="5">
    <location>
        <begin position="4"/>
        <end position="61"/>
    </location>
</feature>
<dbReference type="InterPro" id="IPR058163">
    <property type="entry name" value="LysR-type_TF_proteobact-type"/>
</dbReference>
<dbReference type="SUPFAM" id="SSF53850">
    <property type="entry name" value="Periplasmic binding protein-like II"/>
    <property type="match status" value="1"/>
</dbReference>
<dbReference type="Pfam" id="PF00126">
    <property type="entry name" value="HTH_1"/>
    <property type="match status" value="1"/>
</dbReference>
<dbReference type="FunFam" id="1.10.10.10:FF:000001">
    <property type="entry name" value="LysR family transcriptional regulator"/>
    <property type="match status" value="1"/>
</dbReference>
<dbReference type="GO" id="GO:0003700">
    <property type="term" value="F:DNA-binding transcription factor activity"/>
    <property type="evidence" value="ECO:0007669"/>
    <property type="project" value="InterPro"/>
</dbReference>
<dbReference type="Proteomes" id="UP000244162">
    <property type="component" value="Unassembled WGS sequence"/>
</dbReference>
<comment type="similarity">
    <text evidence="1">Belongs to the LysR transcriptional regulatory family.</text>
</comment>
<keyword evidence="3" id="KW-0238">DNA-binding</keyword>
<protein>
    <submittedName>
        <fullName evidence="6">LysR family transcriptional regulator</fullName>
    </submittedName>
</protein>
<evidence type="ECO:0000256" key="3">
    <source>
        <dbReference type="ARBA" id="ARBA00023125"/>
    </source>
</evidence>
<proteinExistence type="inferred from homology"/>
<name>A0A2T5G129_9SPHN</name>
<keyword evidence="2" id="KW-0805">Transcription regulation</keyword>
<evidence type="ECO:0000256" key="4">
    <source>
        <dbReference type="ARBA" id="ARBA00023163"/>
    </source>
</evidence>
<organism evidence="6 7">
    <name type="scientific">Sphingomonas oleivorans</name>
    <dbReference type="NCBI Taxonomy" id="1735121"/>
    <lineage>
        <taxon>Bacteria</taxon>
        <taxon>Pseudomonadati</taxon>
        <taxon>Pseudomonadota</taxon>
        <taxon>Alphaproteobacteria</taxon>
        <taxon>Sphingomonadales</taxon>
        <taxon>Sphingomonadaceae</taxon>
        <taxon>Sphingomonas</taxon>
    </lineage>
</organism>
<dbReference type="GO" id="GO:0006351">
    <property type="term" value="P:DNA-templated transcription"/>
    <property type="evidence" value="ECO:0007669"/>
    <property type="project" value="TreeGrafter"/>
</dbReference>
<dbReference type="InterPro" id="IPR036388">
    <property type="entry name" value="WH-like_DNA-bd_sf"/>
</dbReference>
<keyword evidence="7" id="KW-1185">Reference proteome</keyword>
<sequence>MSLPDFEAWAIFAKVADTGSFARAADELKLSKATVSKAVTRLEQRLGTTLLHRTSRRLSLSESGRESLDRAARILAEGEAAEAEASAQSATPRGLVRMSAPMSFGMQHLAPLLPTFMALYPEVSVELFLSDQFVDLVGEGYDLALRIAALSDSSLRARRLFEVRRPLVATPDYWDKHGRPSHPRELEGHVGLIYTYLASPTVWRFEHATEGEYAVRVPAGMRSNNADALLPALLAGQGVAVQPEFLIWRELMDGRLEPVMCDWHAPIINVNVVTPPGALRPKRVSVLIEYLVQHLSFAPWARFGERENAA</sequence>
<dbReference type="SUPFAM" id="SSF46785">
    <property type="entry name" value="Winged helix' DNA-binding domain"/>
    <property type="match status" value="1"/>
</dbReference>
<evidence type="ECO:0000313" key="7">
    <source>
        <dbReference type="Proteomes" id="UP000244162"/>
    </source>
</evidence>
<dbReference type="PRINTS" id="PR00039">
    <property type="entry name" value="HTHLYSR"/>
</dbReference>
<dbReference type="AlphaFoldDB" id="A0A2T5G129"/>